<dbReference type="OrthoDB" id="9792137at2"/>
<dbReference type="PANTHER" id="PTHR30143:SF0">
    <property type="entry name" value="2-KETO-4-PENTENOATE HYDRATASE"/>
    <property type="match status" value="1"/>
</dbReference>
<evidence type="ECO:0000313" key="3">
    <source>
        <dbReference type="Proteomes" id="UP000243778"/>
    </source>
</evidence>
<dbReference type="GO" id="GO:0005737">
    <property type="term" value="C:cytoplasm"/>
    <property type="evidence" value="ECO:0007669"/>
    <property type="project" value="TreeGrafter"/>
</dbReference>
<dbReference type="PANTHER" id="PTHR30143">
    <property type="entry name" value="ACID HYDRATASE"/>
    <property type="match status" value="1"/>
</dbReference>
<dbReference type="RefSeq" id="WP_090229983.1">
    <property type="nucleotide sequence ID" value="NZ_FNNU01000004.1"/>
</dbReference>
<dbReference type="Proteomes" id="UP000243778">
    <property type="component" value="Unassembled WGS sequence"/>
</dbReference>
<dbReference type="STRING" id="1007099.SAMN05216287_3083"/>
<reference evidence="3" key="1">
    <citation type="submission" date="2016-10" db="EMBL/GenBank/DDBJ databases">
        <authorList>
            <person name="Varghese N."/>
            <person name="Submissions S."/>
        </authorList>
    </citation>
    <scope>NUCLEOTIDE SEQUENCE [LARGE SCALE GENOMIC DNA]</scope>
    <source>
        <strain evidence="3">NRRL B-59562</strain>
    </source>
</reference>
<dbReference type="InterPro" id="IPR036663">
    <property type="entry name" value="Fumarylacetoacetase_C_sf"/>
</dbReference>
<accession>A0A1H3C372</accession>
<dbReference type="SUPFAM" id="SSF56529">
    <property type="entry name" value="FAH"/>
    <property type="match status" value="1"/>
</dbReference>
<gene>
    <name evidence="2" type="ORF">SAMN05216287_3083</name>
</gene>
<dbReference type="Gene3D" id="3.90.850.10">
    <property type="entry name" value="Fumarylacetoacetase-like, C-terminal domain"/>
    <property type="match status" value="1"/>
</dbReference>
<dbReference type="EMBL" id="FNNU01000004">
    <property type="protein sequence ID" value="SDX48607.1"/>
    <property type="molecule type" value="Genomic_DNA"/>
</dbReference>
<evidence type="ECO:0000256" key="1">
    <source>
        <dbReference type="ARBA" id="ARBA00022797"/>
    </source>
</evidence>
<dbReference type="InterPro" id="IPR050772">
    <property type="entry name" value="Hydratase-Decarb/MhpD_sf"/>
</dbReference>
<proteinExistence type="predicted"/>
<keyword evidence="3" id="KW-1185">Reference proteome</keyword>
<name>A0A1H3C372_9PSED</name>
<evidence type="ECO:0000313" key="2">
    <source>
        <dbReference type="EMBL" id="SDX48607.1"/>
    </source>
</evidence>
<keyword evidence="1" id="KW-0058">Aromatic hydrocarbons catabolism</keyword>
<dbReference type="GO" id="GO:0008684">
    <property type="term" value="F:2-oxopent-4-enoate hydratase activity"/>
    <property type="evidence" value="ECO:0007669"/>
    <property type="project" value="TreeGrafter"/>
</dbReference>
<organism evidence="2 3">
    <name type="scientific">Pseudomonas kuykendallii</name>
    <dbReference type="NCBI Taxonomy" id="1007099"/>
    <lineage>
        <taxon>Bacteria</taxon>
        <taxon>Pseudomonadati</taxon>
        <taxon>Pseudomonadota</taxon>
        <taxon>Gammaproteobacteria</taxon>
        <taxon>Pseudomonadales</taxon>
        <taxon>Pseudomonadaceae</taxon>
        <taxon>Pseudomonas</taxon>
    </lineage>
</organism>
<sequence length="254" mass="27400">MTTTAPASTLASLLHRARQDRQPLTGLDPALAPANPAAAYAVHKQILGLRNVGVAGWKVGSKSSDGPIQAAPLPADGVHPTGVQLRRDDFQPLALELEVAFRFNRRFEPGRSYSDEEVMQAIGSMGPTIELVTSRYADWPKVEPLWQLADLMSHGALVVGEFIPYREDFPFAAPSLNFEFAGERRLPDWTAVNTAGDPRRLLPWLVNHCTAQGIVLTPETVVTTGSYIGMYFAEGAGAVKGSITGLPAVELTLV</sequence>
<dbReference type="AlphaFoldDB" id="A0A1H3C372"/>
<protein>
    <submittedName>
        <fullName evidence="2">2-keto-4-pentenoate hydratase</fullName>
    </submittedName>
</protein>